<feature type="chain" id="PRO_5037230540" description="DUF2946 domain-containing protein" evidence="2">
    <location>
        <begin position="24"/>
        <end position="112"/>
    </location>
</feature>
<evidence type="ECO:0000256" key="1">
    <source>
        <dbReference type="SAM" id="MobiDB-lite"/>
    </source>
</evidence>
<evidence type="ECO:0000313" key="3">
    <source>
        <dbReference type="EMBL" id="MBS3647293.1"/>
    </source>
</evidence>
<sequence>MSKVARIVAAVLVAVFIAGTASHATVATAMDVEMSMAGMDEGGMADCRDCPGDHVRAAVCDQFCVTVLVAIFAPEAIPFVPPADEAVSSPSALPVGITRPPDRHPPRTIRIG</sequence>
<comment type="caution">
    <text evidence="3">The sequence shown here is derived from an EMBL/GenBank/DDBJ whole genome shotgun (WGS) entry which is preliminary data.</text>
</comment>
<dbReference type="AlphaFoldDB" id="A0A942DVD3"/>
<organism evidence="3 4">
    <name type="scientific">Pseudaminobacter soli</name>
    <name type="common">ex Zhang et al. 2022</name>
    <dbReference type="NCBI Taxonomy" id="2831468"/>
    <lineage>
        <taxon>Bacteria</taxon>
        <taxon>Pseudomonadati</taxon>
        <taxon>Pseudomonadota</taxon>
        <taxon>Alphaproteobacteria</taxon>
        <taxon>Hyphomicrobiales</taxon>
        <taxon>Phyllobacteriaceae</taxon>
        <taxon>Pseudaminobacter</taxon>
    </lineage>
</organism>
<evidence type="ECO:0008006" key="5">
    <source>
        <dbReference type="Google" id="ProtNLM"/>
    </source>
</evidence>
<feature type="region of interest" description="Disordered" evidence="1">
    <location>
        <begin position="90"/>
        <end position="112"/>
    </location>
</feature>
<feature type="signal peptide" evidence="2">
    <location>
        <begin position="1"/>
        <end position="23"/>
    </location>
</feature>
<keyword evidence="4" id="KW-1185">Reference proteome</keyword>
<keyword evidence="2" id="KW-0732">Signal</keyword>
<dbReference type="EMBL" id="JAGWCR010000001">
    <property type="protein sequence ID" value="MBS3647293.1"/>
    <property type="molecule type" value="Genomic_DNA"/>
</dbReference>
<protein>
    <recommendedName>
        <fullName evidence="5">DUF2946 domain-containing protein</fullName>
    </recommendedName>
</protein>
<name>A0A942DVD3_9HYPH</name>
<evidence type="ECO:0000256" key="2">
    <source>
        <dbReference type="SAM" id="SignalP"/>
    </source>
</evidence>
<dbReference type="Proteomes" id="UP000680348">
    <property type="component" value="Unassembled WGS sequence"/>
</dbReference>
<dbReference type="RefSeq" id="WP_188252848.1">
    <property type="nucleotide sequence ID" value="NZ_JABVCF010000001.1"/>
</dbReference>
<proteinExistence type="predicted"/>
<accession>A0A942DVD3</accession>
<gene>
    <name evidence="3" type="ORF">KEU06_01470</name>
</gene>
<reference evidence="3" key="1">
    <citation type="submission" date="2021-04" db="EMBL/GenBank/DDBJ databases">
        <title>Pseudaminobacter soli sp. nov., isolated from paddy soil contaminated by heavy metals.</title>
        <authorList>
            <person name="Zhang K."/>
        </authorList>
    </citation>
    <scope>NUCLEOTIDE SEQUENCE</scope>
    <source>
        <strain evidence="3">19-2017</strain>
    </source>
</reference>
<evidence type="ECO:0000313" key="4">
    <source>
        <dbReference type="Proteomes" id="UP000680348"/>
    </source>
</evidence>